<keyword evidence="1" id="KW-0732">Signal</keyword>
<dbReference type="PROSITE" id="PS51257">
    <property type="entry name" value="PROKAR_LIPOPROTEIN"/>
    <property type="match status" value="1"/>
</dbReference>
<proteinExistence type="predicted"/>
<evidence type="ECO:0000313" key="2">
    <source>
        <dbReference type="EMBL" id="RRD74883.1"/>
    </source>
</evidence>
<dbReference type="EMBL" id="RQYN01000023">
    <property type="protein sequence ID" value="RRD74883.1"/>
    <property type="molecule type" value="Genomic_DNA"/>
</dbReference>
<reference evidence="2 3" key="1">
    <citation type="submission" date="2018-11" db="EMBL/GenBank/DDBJ databases">
        <title>Genomes From Bacteria Associated with the Canine Oral Cavity: a Test Case for Automated Genome-Based Taxonomic Assignment.</title>
        <authorList>
            <person name="Coil D.A."/>
            <person name="Jospin G."/>
            <person name="Darling A.E."/>
            <person name="Wallis C."/>
            <person name="Davis I.J."/>
            <person name="Harris S."/>
            <person name="Eisen J.A."/>
            <person name="Holcombe L.J."/>
            <person name="O'Flynn C."/>
        </authorList>
    </citation>
    <scope>NUCLEOTIDE SEQUENCE [LARGE SCALE GENOMIC DNA]</scope>
    <source>
        <strain evidence="2 3">OH1426_COT-023</strain>
    </source>
</reference>
<comment type="caution">
    <text evidence="2">The sequence shown here is derived from an EMBL/GenBank/DDBJ whole genome shotgun (WGS) entry which is preliminary data.</text>
</comment>
<evidence type="ECO:0008006" key="4">
    <source>
        <dbReference type="Google" id="ProtNLM"/>
    </source>
</evidence>
<sequence>MNRNFFAMIVMTGALIISTACNAKKGGEATDNAVNSTAQETTEVTQKTPKAFPWDFPEGITLENPDVGQYVLSPYTFYPNEIVKSDKPEEETYIFYSTKLSQYGETHSTVGEVEMPNSLIILLPKGKKAKVGDVLLTWWQSGSGMKRAIVTDASDPEMPKVDYLDLDYSDDPDKPKIGNQHSNEQLKASSFDVLEDGKWQPGATIAAYEKGAWKEGILIHATDDKVLAIGFAGKIYAFDRSACKLIPIKQDIKVGDNVMAVWVGGFKEGYKVTKIDRKIGRVWLEKDGEKKIVSILKVVKSL</sequence>
<feature type="signal peptide" evidence="1">
    <location>
        <begin position="1"/>
        <end position="23"/>
    </location>
</feature>
<feature type="chain" id="PRO_5017926546" description="Lipoprotein" evidence="1">
    <location>
        <begin position="24"/>
        <end position="302"/>
    </location>
</feature>
<evidence type="ECO:0000256" key="1">
    <source>
        <dbReference type="SAM" id="SignalP"/>
    </source>
</evidence>
<dbReference type="Proteomes" id="UP000279860">
    <property type="component" value="Unassembled WGS sequence"/>
</dbReference>
<gene>
    <name evidence="2" type="ORF">EII41_07380</name>
</gene>
<organism evidence="2 3">
    <name type="scientific">Tannerella forsythia</name>
    <name type="common">Bacteroides forsythus</name>
    <dbReference type="NCBI Taxonomy" id="28112"/>
    <lineage>
        <taxon>Bacteria</taxon>
        <taxon>Pseudomonadati</taxon>
        <taxon>Bacteroidota</taxon>
        <taxon>Bacteroidia</taxon>
        <taxon>Bacteroidales</taxon>
        <taxon>Tannerellaceae</taxon>
        <taxon>Tannerella</taxon>
    </lineage>
</organism>
<name>A0A3P1Z1A1_TANFO</name>
<evidence type="ECO:0000313" key="3">
    <source>
        <dbReference type="Proteomes" id="UP000279860"/>
    </source>
</evidence>
<protein>
    <recommendedName>
        <fullName evidence="4">Lipoprotein</fullName>
    </recommendedName>
</protein>
<accession>A0A3P1Z1A1</accession>
<dbReference type="RefSeq" id="WP_124790065.1">
    <property type="nucleotide sequence ID" value="NZ_RQYN01000023.1"/>
</dbReference>
<dbReference type="AlphaFoldDB" id="A0A3P1Z1A1"/>